<dbReference type="Proteomes" id="UP000783742">
    <property type="component" value="Unassembled WGS sequence"/>
</dbReference>
<sequence>KTIYNWLYSGIINFNITKLRRKAKSRKVKETRGRFNIGTPIRKRPKLIKKREEFGHWELDTVVSSRGKSKGCLATFVEMKSRFYIAIPMKDRSKDSMLEAIKKLIYPLPKQALKSFTSDRGKEFACYKDIENMGIEFYFADPYSAWQRGTNENSNGLLREYYPKKTDLAKISVNELIKNLMELNSRPRKCLNYQTPFDVFMHELSLL</sequence>
<organism evidence="2 3">
    <name type="scientific">Peptoniphilus ovalis</name>
    <dbReference type="NCBI Taxonomy" id="2841503"/>
    <lineage>
        <taxon>Bacteria</taxon>
        <taxon>Bacillati</taxon>
        <taxon>Bacillota</taxon>
        <taxon>Tissierellia</taxon>
        <taxon>Tissierellales</taxon>
        <taxon>Peptoniphilaceae</taxon>
        <taxon>Peptoniphilus</taxon>
    </lineage>
</organism>
<evidence type="ECO:0000259" key="1">
    <source>
        <dbReference type="PROSITE" id="PS50994"/>
    </source>
</evidence>
<dbReference type="InterPro" id="IPR001598">
    <property type="entry name" value="Transposase_IS30_CS"/>
</dbReference>
<dbReference type="PROSITE" id="PS01043">
    <property type="entry name" value="TRANSPOSASE_IS30"/>
    <property type="match status" value="1"/>
</dbReference>
<dbReference type="RefSeq" id="WP_216549969.1">
    <property type="nucleotide sequence ID" value="NZ_JAHLQO010000007.1"/>
</dbReference>
<accession>A0ABS6FIZ4</accession>
<dbReference type="InterPro" id="IPR001584">
    <property type="entry name" value="Integrase_cat-core"/>
</dbReference>
<feature type="domain" description="Integrase catalytic" evidence="1">
    <location>
        <begin position="41"/>
        <end position="204"/>
    </location>
</feature>
<dbReference type="EMBL" id="JAHLQO010000007">
    <property type="protein sequence ID" value="MBU5670145.1"/>
    <property type="molecule type" value="Genomic_DNA"/>
</dbReference>
<dbReference type="InterPro" id="IPR053392">
    <property type="entry name" value="Transposase_IS30-like"/>
</dbReference>
<feature type="non-terminal residue" evidence="2">
    <location>
        <position position="1"/>
    </location>
</feature>
<dbReference type="Pfam" id="PF00665">
    <property type="entry name" value="rve"/>
    <property type="match status" value="1"/>
</dbReference>
<dbReference type="InterPro" id="IPR051917">
    <property type="entry name" value="Transposase-Integrase"/>
</dbReference>
<comment type="caution">
    <text evidence="2">The sequence shown here is derived from an EMBL/GenBank/DDBJ whole genome shotgun (WGS) entry which is preliminary data.</text>
</comment>
<evidence type="ECO:0000313" key="3">
    <source>
        <dbReference type="Proteomes" id="UP000783742"/>
    </source>
</evidence>
<dbReference type="NCBIfam" id="NF033563">
    <property type="entry name" value="transpos_IS30"/>
    <property type="match status" value="1"/>
</dbReference>
<reference evidence="2 3" key="1">
    <citation type="submission" date="2021-06" db="EMBL/GenBank/DDBJ databases">
        <authorList>
            <person name="Sun Q."/>
            <person name="Li D."/>
        </authorList>
    </citation>
    <scope>NUCLEOTIDE SEQUENCE [LARGE SCALE GENOMIC DNA]</scope>
    <source>
        <strain evidence="2 3">MSJ-1</strain>
    </source>
</reference>
<proteinExistence type="predicted"/>
<gene>
    <name evidence="2" type="ORF">KQI68_09915</name>
</gene>
<dbReference type="PROSITE" id="PS50994">
    <property type="entry name" value="INTEGRASE"/>
    <property type="match status" value="1"/>
</dbReference>
<keyword evidence="3" id="KW-1185">Reference proteome</keyword>
<name>A0ABS6FIZ4_9FIRM</name>
<dbReference type="PANTHER" id="PTHR10948:SF23">
    <property type="entry name" value="TRANSPOSASE INSI FOR INSERTION SEQUENCE ELEMENT IS30A-RELATED"/>
    <property type="match status" value="1"/>
</dbReference>
<evidence type="ECO:0000313" key="2">
    <source>
        <dbReference type="EMBL" id="MBU5670145.1"/>
    </source>
</evidence>
<dbReference type="PANTHER" id="PTHR10948">
    <property type="entry name" value="TRANSPOSASE"/>
    <property type="match status" value="1"/>
</dbReference>
<protein>
    <submittedName>
        <fullName evidence="2">IS30 family transposase</fullName>
    </submittedName>
</protein>